<evidence type="ECO:0000313" key="7">
    <source>
        <dbReference type="EMBL" id="ADW69119.1"/>
    </source>
</evidence>
<keyword evidence="3 5" id="KW-0479">Metal-binding</keyword>
<dbReference type="HAMAP" id="MF_00265">
    <property type="entry name" value="VapC_Nob1"/>
    <property type="match status" value="1"/>
</dbReference>
<dbReference type="InterPro" id="IPR022907">
    <property type="entry name" value="VapC_family"/>
</dbReference>
<proteinExistence type="inferred from homology"/>
<evidence type="ECO:0000256" key="5">
    <source>
        <dbReference type="HAMAP-Rule" id="MF_00265"/>
    </source>
</evidence>
<dbReference type="InterPro" id="IPR002716">
    <property type="entry name" value="PIN_dom"/>
</dbReference>
<evidence type="ECO:0000256" key="3">
    <source>
        <dbReference type="ARBA" id="ARBA00022723"/>
    </source>
</evidence>
<evidence type="ECO:0000256" key="4">
    <source>
        <dbReference type="ARBA" id="ARBA00022801"/>
    </source>
</evidence>
<dbReference type="Gene3D" id="3.40.50.1010">
    <property type="entry name" value="5'-nuclease"/>
    <property type="match status" value="1"/>
</dbReference>
<dbReference type="AlphaFoldDB" id="E8X1V8"/>
<dbReference type="GO" id="GO:0004540">
    <property type="term" value="F:RNA nuclease activity"/>
    <property type="evidence" value="ECO:0007669"/>
    <property type="project" value="InterPro"/>
</dbReference>
<keyword evidence="8" id="KW-1185">Reference proteome</keyword>
<reference evidence="8" key="1">
    <citation type="submission" date="2011-01" db="EMBL/GenBank/DDBJ databases">
        <title>Complete sequence of chromosome of Acidobacterium sp. MP5ACTX9.</title>
        <authorList>
            <consortium name="US DOE Joint Genome Institute"/>
            <person name="Lucas S."/>
            <person name="Copeland A."/>
            <person name="Lapidus A."/>
            <person name="Cheng J.-F."/>
            <person name="Goodwin L."/>
            <person name="Pitluck S."/>
            <person name="Teshima H."/>
            <person name="Detter J.C."/>
            <person name="Han C."/>
            <person name="Tapia R."/>
            <person name="Land M."/>
            <person name="Hauser L."/>
            <person name="Kyrpides N."/>
            <person name="Ivanova N."/>
            <person name="Ovchinnikova G."/>
            <person name="Pagani I."/>
            <person name="Rawat S.R."/>
            <person name="Mannisto M."/>
            <person name="Haggblom M.M."/>
            <person name="Woyke T."/>
        </authorList>
    </citation>
    <scope>NUCLEOTIDE SEQUENCE [LARGE SCALE GENOMIC DNA]</scope>
    <source>
        <strain evidence="8">MP5ACTX9</strain>
    </source>
</reference>
<dbReference type="eggNOG" id="COG1848">
    <property type="taxonomic scope" value="Bacteria"/>
</dbReference>
<comment type="function">
    <text evidence="5">Toxic component of a toxin-antitoxin (TA) system. An RNase.</text>
</comment>
<feature type="binding site" evidence="5">
    <location>
        <position position="109"/>
    </location>
    <ligand>
        <name>Mg(2+)</name>
        <dbReference type="ChEBI" id="CHEBI:18420"/>
    </ligand>
</feature>
<dbReference type="GO" id="GO:0000287">
    <property type="term" value="F:magnesium ion binding"/>
    <property type="evidence" value="ECO:0007669"/>
    <property type="project" value="UniProtKB-UniRule"/>
</dbReference>
<evidence type="ECO:0000313" key="8">
    <source>
        <dbReference type="Proteomes" id="UP000000343"/>
    </source>
</evidence>
<dbReference type="Pfam" id="PF01850">
    <property type="entry name" value="PIN"/>
    <property type="match status" value="1"/>
</dbReference>
<dbReference type="HOGENOM" id="CLU_146668_1_0_0"/>
<dbReference type="InterPro" id="IPR006226">
    <property type="entry name" value="Mtu_PIN"/>
</dbReference>
<gene>
    <name evidence="5" type="primary">vapC</name>
    <name evidence="7" type="ordered locus">AciX9_2074</name>
</gene>
<dbReference type="EMBL" id="CP002480">
    <property type="protein sequence ID" value="ADW69119.1"/>
    <property type="molecule type" value="Genomic_DNA"/>
</dbReference>
<evidence type="ECO:0000256" key="2">
    <source>
        <dbReference type="ARBA" id="ARBA00022722"/>
    </source>
</evidence>
<dbReference type="GO" id="GO:0016788">
    <property type="term" value="F:hydrolase activity, acting on ester bonds"/>
    <property type="evidence" value="ECO:0007669"/>
    <property type="project" value="InterPro"/>
</dbReference>
<dbReference type="NCBIfam" id="TIGR00028">
    <property type="entry name" value="Mtu_PIN_fam"/>
    <property type="match status" value="1"/>
</dbReference>
<comment type="cofactor">
    <cofactor evidence="5">
        <name>Mg(2+)</name>
        <dbReference type="ChEBI" id="CHEBI:18420"/>
    </cofactor>
</comment>
<evidence type="ECO:0000256" key="1">
    <source>
        <dbReference type="ARBA" id="ARBA00022649"/>
    </source>
</evidence>
<sequence>MIVLDANLLLYAYTARSSFHQPARSYLDHIFSDTSESIGIPIQCATAFLRLITNPAVTGARIAMDDAIARVEEWQALPHVRILYPGEEHWQFLKTVTRNGHATGDLIADAAIAAFALEYGAVVHSNDRDFARFSSIRWHNPLA</sequence>
<dbReference type="PaxDb" id="1198114-AciX9_2074"/>
<evidence type="ECO:0000259" key="6">
    <source>
        <dbReference type="Pfam" id="PF01850"/>
    </source>
</evidence>
<organism evidence="8">
    <name type="scientific">Granulicella tundricola (strain ATCC BAA-1859 / DSM 23138 / MP5ACTX9)</name>
    <dbReference type="NCBI Taxonomy" id="1198114"/>
    <lineage>
        <taxon>Bacteria</taxon>
        <taxon>Pseudomonadati</taxon>
        <taxon>Acidobacteriota</taxon>
        <taxon>Terriglobia</taxon>
        <taxon>Terriglobales</taxon>
        <taxon>Acidobacteriaceae</taxon>
        <taxon>Granulicella</taxon>
    </lineage>
</organism>
<keyword evidence="2 5" id="KW-0540">Nuclease</keyword>
<name>E8X1V8_GRATM</name>
<dbReference type="Proteomes" id="UP000000343">
    <property type="component" value="Chromosome"/>
</dbReference>
<dbReference type="EC" id="3.1.-.-" evidence="5"/>
<keyword evidence="4 5" id="KW-0378">Hydrolase</keyword>
<keyword evidence="1 5" id="KW-1277">Toxin-antitoxin system</keyword>
<dbReference type="InterPro" id="IPR029060">
    <property type="entry name" value="PIN-like_dom_sf"/>
</dbReference>
<dbReference type="SUPFAM" id="SSF88723">
    <property type="entry name" value="PIN domain-like"/>
    <property type="match status" value="1"/>
</dbReference>
<keyword evidence="5" id="KW-0800">Toxin</keyword>
<dbReference type="STRING" id="1198114.AciX9_2074"/>
<dbReference type="RefSeq" id="WP_013580436.1">
    <property type="nucleotide sequence ID" value="NC_015064.1"/>
</dbReference>
<dbReference type="OrthoDB" id="556169at2"/>
<protein>
    <recommendedName>
        <fullName evidence="5">Ribonuclease VapC</fullName>
        <shortName evidence="5">RNase VapC</shortName>
        <ecNumber evidence="5">3.1.-.-</ecNumber>
    </recommendedName>
    <alternativeName>
        <fullName evidence="5">Toxin VapC</fullName>
    </alternativeName>
</protein>
<accession>E8X1V8</accession>
<dbReference type="GO" id="GO:0090729">
    <property type="term" value="F:toxin activity"/>
    <property type="evidence" value="ECO:0007669"/>
    <property type="project" value="UniProtKB-KW"/>
</dbReference>
<keyword evidence="5" id="KW-0460">Magnesium</keyword>
<dbReference type="GO" id="GO:0045926">
    <property type="term" value="P:negative regulation of growth"/>
    <property type="evidence" value="ECO:0007669"/>
    <property type="project" value="UniProtKB-ARBA"/>
</dbReference>
<comment type="similarity">
    <text evidence="5">Belongs to the PINc/VapC protein family.</text>
</comment>
<feature type="domain" description="PIN" evidence="6">
    <location>
        <begin position="2"/>
        <end position="133"/>
    </location>
</feature>
<feature type="binding site" evidence="5">
    <location>
        <position position="5"/>
    </location>
    <ligand>
        <name>Mg(2+)</name>
        <dbReference type="ChEBI" id="CHEBI:18420"/>
    </ligand>
</feature>
<dbReference type="KEGG" id="acm:AciX9_2074"/>